<evidence type="ECO:0000313" key="7">
    <source>
        <dbReference type="Proteomes" id="UP000278962"/>
    </source>
</evidence>
<dbReference type="AlphaFoldDB" id="A0A660KWT8"/>
<evidence type="ECO:0000256" key="1">
    <source>
        <dbReference type="ARBA" id="ARBA00009437"/>
    </source>
</evidence>
<sequence length="311" mass="32682">MLDLKLLTTFREVAVRGSFSEAAAALDFTQPAVSQHISRLETALGTRVLERSARGVTLTPAGEVLVRHASALLESARRAEEAVRDAAGIGRAQVRVAAFNSAAAGLLPGATRELRKTRPDAELALQVMEDVPGIEALLAGRVDVALIVQSPLSPTAPRAGAEYLPICDDEMRVAVAADHPLATRASVTLEELRDEPWLITEVAGTCADSNVVLHAFRDAGYEPRVSFASEDYQALQGMAASGIGVALIPTLALVSSRSDVVVLPVRGRAPSRQVVAVARSGEENPLVDHMVEALRSAARALAGRPALAAVA</sequence>
<dbReference type="CDD" id="cd08423">
    <property type="entry name" value="PBP2_LTTR_like_6"/>
    <property type="match status" value="1"/>
</dbReference>
<proteinExistence type="inferred from homology"/>
<evidence type="ECO:0000256" key="2">
    <source>
        <dbReference type="ARBA" id="ARBA00023015"/>
    </source>
</evidence>
<dbReference type="GO" id="GO:0003700">
    <property type="term" value="F:DNA-binding transcription factor activity"/>
    <property type="evidence" value="ECO:0007669"/>
    <property type="project" value="InterPro"/>
</dbReference>
<dbReference type="Pfam" id="PF00126">
    <property type="entry name" value="HTH_1"/>
    <property type="match status" value="1"/>
</dbReference>
<keyword evidence="3" id="KW-0238">DNA-binding</keyword>
<dbReference type="SUPFAM" id="SSF53850">
    <property type="entry name" value="Periplasmic binding protein-like II"/>
    <property type="match status" value="1"/>
</dbReference>
<organism evidence="6 7">
    <name type="scientific">Solirubrobacter pauli</name>
    <dbReference type="NCBI Taxonomy" id="166793"/>
    <lineage>
        <taxon>Bacteria</taxon>
        <taxon>Bacillati</taxon>
        <taxon>Actinomycetota</taxon>
        <taxon>Thermoleophilia</taxon>
        <taxon>Solirubrobacterales</taxon>
        <taxon>Solirubrobacteraceae</taxon>
        <taxon>Solirubrobacter</taxon>
    </lineage>
</organism>
<evidence type="ECO:0000256" key="4">
    <source>
        <dbReference type="ARBA" id="ARBA00023163"/>
    </source>
</evidence>
<dbReference type="InterPro" id="IPR005119">
    <property type="entry name" value="LysR_subst-bd"/>
</dbReference>
<keyword evidence="7" id="KW-1185">Reference proteome</keyword>
<dbReference type="PROSITE" id="PS50931">
    <property type="entry name" value="HTH_LYSR"/>
    <property type="match status" value="1"/>
</dbReference>
<protein>
    <submittedName>
        <fullName evidence="6">LysR family transcriptional regulator</fullName>
    </submittedName>
</protein>
<evidence type="ECO:0000259" key="5">
    <source>
        <dbReference type="PROSITE" id="PS50931"/>
    </source>
</evidence>
<dbReference type="InterPro" id="IPR000847">
    <property type="entry name" value="LysR_HTH_N"/>
</dbReference>
<gene>
    <name evidence="6" type="ORF">C8N24_6546</name>
</gene>
<dbReference type="Proteomes" id="UP000278962">
    <property type="component" value="Unassembled WGS sequence"/>
</dbReference>
<dbReference type="Pfam" id="PF03466">
    <property type="entry name" value="LysR_substrate"/>
    <property type="match status" value="1"/>
</dbReference>
<keyword evidence="2" id="KW-0805">Transcription regulation</keyword>
<dbReference type="SUPFAM" id="SSF46785">
    <property type="entry name" value="Winged helix' DNA-binding domain"/>
    <property type="match status" value="1"/>
</dbReference>
<dbReference type="PANTHER" id="PTHR30346:SF29">
    <property type="entry name" value="LYSR SUBSTRATE-BINDING"/>
    <property type="match status" value="1"/>
</dbReference>
<dbReference type="GO" id="GO:0003677">
    <property type="term" value="F:DNA binding"/>
    <property type="evidence" value="ECO:0007669"/>
    <property type="project" value="UniProtKB-KW"/>
</dbReference>
<comment type="similarity">
    <text evidence="1">Belongs to the LysR transcriptional regulatory family.</text>
</comment>
<dbReference type="Gene3D" id="1.10.10.10">
    <property type="entry name" value="Winged helix-like DNA-binding domain superfamily/Winged helix DNA-binding domain"/>
    <property type="match status" value="1"/>
</dbReference>
<evidence type="ECO:0000313" key="6">
    <source>
        <dbReference type="EMBL" id="RKQ84915.1"/>
    </source>
</evidence>
<dbReference type="OrthoDB" id="4131546at2"/>
<dbReference type="GO" id="GO:0032993">
    <property type="term" value="C:protein-DNA complex"/>
    <property type="evidence" value="ECO:0007669"/>
    <property type="project" value="TreeGrafter"/>
</dbReference>
<dbReference type="InterPro" id="IPR036388">
    <property type="entry name" value="WH-like_DNA-bd_sf"/>
</dbReference>
<dbReference type="EMBL" id="RBIL01000003">
    <property type="protein sequence ID" value="RKQ84915.1"/>
    <property type="molecule type" value="Genomic_DNA"/>
</dbReference>
<feature type="domain" description="HTH lysR-type" evidence="5">
    <location>
        <begin position="2"/>
        <end position="59"/>
    </location>
</feature>
<dbReference type="InterPro" id="IPR036390">
    <property type="entry name" value="WH_DNA-bd_sf"/>
</dbReference>
<dbReference type="PANTHER" id="PTHR30346">
    <property type="entry name" value="TRANSCRIPTIONAL DUAL REGULATOR HCAR-RELATED"/>
    <property type="match status" value="1"/>
</dbReference>
<name>A0A660KWT8_9ACTN</name>
<dbReference type="FunFam" id="1.10.10.10:FF:000001">
    <property type="entry name" value="LysR family transcriptional regulator"/>
    <property type="match status" value="1"/>
</dbReference>
<evidence type="ECO:0000256" key="3">
    <source>
        <dbReference type="ARBA" id="ARBA00023125"/>
    </source>
</evidence>
<dbReference type="PRINTS" id="PR00039">
    <property type="entry name" value="HTHLYSR"/>
</dbReference>
<dbReference type="Gene3D" id="3.40.190.10">
    <property type="entry name" value="Periplasmic binding protein-like II"/>
    <property type="match status" value="2"/>
</dbReference>
<reference evidence="6 7" key="1">
    <citation type="submission" date="2018-10" db="EMBL/GenBank/DDBJ databases">
        <title>Genomic Encyclopedia of Archaeal and Bacterial Type Strains, Phase II (KMG-II): from individual species to whole genera.</title>
        <authorList>
            <person name="Goeker M."/>
        </authorList>
    </citation>
    <scope>NUCLEOTIDE SEQUENCE [LARGE SCALE GENOMIC DNA]</scope>
    <source>
        <strain evidence="6 7">DSM 14954</strain>
    </source>
</reference>
<dbReference type="RefSeq" id="WP_121258420.1">
    <property type="nucleotide sequence ID" value="NZ_RBIL01000003.1"/>
</dbReference>
<comment type="caution">
    <text evidence="6">The sequence shown here is derived from an EMBL/GenBank/DDBJ whole genome shotgun (WGS) entry which is preliminary data.</text>
</comment>
<keyword evidence="4" id="KW-0804">Transcription</keyword>
<accession>A0A660KWT8</accession>